<name>A0A953L985_9BACT</name>
<dbReference type="InterPro" id="IPR007627">
    <property type="entry name" value="RNA_pol_sigma70_r2"/>
</dbReference>
<dbReference type="InterPro" id="IPR014327">
    <property type="entry name" value="RNA_pol_sigma70_bacteroid"/>
</dbReference>
<evidence type="ECO:0000259" key="6">
    <source>
        <dbReference type="Pfam" id="PF08281"/>
    </source>
</evidence>
<dbReference type="NCBIfam" id="TIGR02985">
    <property type="entry name" value="Sig70_bacteroi1"/>
    <property type="match status" value="1"/>
</dbReference>
<accession>A0A953L985</accession>
<reference evidence="7" key="1">
    <citation type="submission" date="2021-06" db="EMBL/GenBank/DDBJ databases">
        <title>44 bacteria genomes isolated from Dapeng, Shenzhen.</title>
        <authorList>
            <person name="Zheng W."/>
            <person name="Yu S."/>
            <person name="Huang Y."/>
        </authorList>
    </citation>
    <scope>NUCLEOTIDE SEQUENCE</scope>
    <source>
        <strain evidence="7">DP5N28-2</strain>
    </source>
</reference>
<dbReference type="SUPFAM" id="SSF88659">
    <property type="entry name" value="Sigma3 and sigma4 domains of RNA polymerase sigma factors"/>
    <property type="match status" value="1"/>
</dbReference>
<comment type="caution">
    <text evidence="7">The sequence shown here is derived from an EMBL/GenBank/DDBJ whole genome shotgun (WGS) entry which is preliminary data.</text>
</comment>
<dbReference type="RefSeq" id="WP_222578877.1">
    <property type="nucleotide sequence ID" value="NZ_JAHVHU010000004.1"/>
</dbReference>
<dbReference type="InterPro" id="IPR014284">
    <property type="entry name" value="RNA_pol_sigma-70_dom"/>
</dbReference>
<keyword evidence="8" id="KW-1185">Reference proteome</keyword>
<dbReference type="EMBL" id="JAHVHU010000004">
    <property type="protein sequence ID" value="MBY5957358.1"/>
    <property type="molecule type" value="Genomic_DNA"/>
</dbReference>
<dbReference type="GO" id="GO:0006352">
    <property type="term" value="P:DNA-templated transcription initiation"/>
    <property type="evidence" value="ECO:0007669"/>
    <property type="project" value="InterPro"/>
</dbReference>
<evidence type="ECO:0000256" key="4">
    <source>
        <dbReference type="ARBA" id="ARBA00023163"/>
    </source>
</evidence>
<keyword evidence="2" id="KW-0805">Transcription regulation</keyword>
<dbReference type="InterPro" id="IPR013324">
    <property type="entry name" value="RNA_pol_sigma_r3/r4-like"/>
</dbReference>
<dbReference type="PANTHER" id="PTHR43133">
    <property type="entry name" value="RNA POLYMERASE ECF-TYPE SIGMA FACTO"/>
    <property type="match status" value="1"/>
</dbReference>
<evidence type="ECO:0000256" key="3">
    <source>
        <dbReference type="ARBA" id="ARBA00023082"/>
    </source>
</evidence>
<keyword evidence="4" id="KW-0804">Transcription</keyword>
<feature type="domain" description="RNA polymerase sigma factor 70 region 4 type 2" evidence="6">
    <location>
        <begin position="112"/>
        <end position="163"/>
    </location>
</feature>
<dbReference type="NCBIfam" id="TIGR02937">
    <property type="entry name" value="sigma70-ECF"/>
    <property type="match status" value="1"/>
</dbReference>
<dbReference type="InterPro" id="IPR013249">
    <property type="entry name" value="RNA_pol_sigma70_r4_t2"/>
</dbReference>
<evidence type="ECO:0000256" key="1">
    <source>
        <dbReference type="ARBA" id="ARBA00010641"/>
    </source>
</evidence>
<dbReference type="InterPro" id="IPR000792">
    <property type="entry name" value="Tscrpt_reg_LuxR_C"/>
</dbReference>
<proteinExistence type="inferred from homology"/>
<dbReference type="Pfam" id="PF08281">
    <property type="entry name" value="Sigma70_r4_2"/>
    <property type="match status" value="1"/>
</dbReference>
<dbReference type="PANTHER" id="PTHR43133:SF46">
    <property type="entry name" value="RNA POLYMERASE SIGMA-70 FACTOR ECF SUBFAMILY"/>
    <property type="match status" value="1"/>
</dbReference>
<evidence type="ECO:0000259" key="5">
    <source>
        <dbReference type="Pfam" id="PF04542"/>
    </source>
</evidence>
<dbReference type="Proteomes" id="UP000753961">
    <property type="component" value="Unassembled WGS sequence"/>
</dbReference>
<protein>
    <submittedName>
        <fullName evidence="7">RNA polymerase sigma-70 factor</fullName>
    </submittedName>
</protein>
<dbReference type="InterPro" id="IPR036388">
    <property type="entry name" value="WH-like_DNA-bd_sf"/>
</dbReference>
<organism evidence="7 8">
    <name type="scientific">Membranihabitans marinus</name>
    <dbReference type="NCBI Taxonomy" id="1227546"/>
    <lineage>
        <taxon>Bacteria</taxon>
        <taxon>Pseudomonadati</taxon>
        <taxon>Bacteroidota</taxon>
        <taxon>Saprospiria</taxon>
        <taxon>Saprospirales</taxon>
        <taxon>Saprospiraceae</taxon>
        <taxon>Membranihabitans</taxon>
    </lineage>
</organism>
<dbReference type="Gene3D" id="1.10.10.10">
    <property type="entry name" value="Winged helix-like DNA-binding domain superfamily/Winged helix DNA-binding domain"/>
    <property type="match status" value="1"/>
</dbReference>
<keyword evidence="3" id="KW-0731">Sigma factor</keyword>
<dbReference type="Gene3D" id="1.10.1740.10">
    <property type="match status" value="1"/>
</dbReference>
<dbReference type="AlphaFoldDB" id="A0A953L985"/>
<dbReference type="GO" id="GO:0016987">
    <property type="term" value="F:sigma factor activity"/>
    <property type="evidence" value="ECO:0007669"/>
    <property type="project" value="UniProtKB-KW"/>
</dbReference>
<dbReference type="SUPFAM" id="SSF88946">
    <property type="entry name" value="Sigma2 domain of RNA polymerase sigma factors"/>
    <property type="match status" value="1"/>
</dbReference>
<sequence>MNNASTQSEQLFLKYRERVFGFFVDFLSNKEIARDLTQDVFVKILQREKALDDIDDKDGYIYQMCRNRAFDYLKKAAYRKEYWAYILSYQKESEPAVDPAADLNMNREHYRQMLEGYLSKLPHQQRLIFHLSKREGLSHKKIAAQLNISPHTVRNHLAQAMKNIRSEISPSDLEMMSLLAALYWVV</sequence>
<evidence type="ECO:0000313" key="8">
    <source>
        <dbReference type="Proteomes" id="UP000753961"/>
    </source>
</evidence>
<feature type="domain" description="RNA polymerase sigma-70 region 2" evidence="5">
    <location>
        <begin position="11"/>
        <end position="77"/>
    </location>
</feature>
<dbReference type="Pfam" id="PF04542">
    <property type="entry name" value="Sigma70_r2"/>
    <property type="match status" value="1"/>
</dbReference>
<evidence type="ECO:0000256" key="2">
    <source>
        <dbReference type="ARBA" id="ARBA00023015"/>
    </source>
</evidence>
<comment type="similarity">
    <text evidence="1">Belongs to the sigma-70 factor family. ECF subfamily.</text>
</comment>
<dbReference type="CDD" id="cd06171">
    <property type="entry name" value="Sigma70_r4"/>
    <property type="match status" value="1"/>
</dbReference>
<dbReference type="PRINTS" id="PR00038">
    <property type="entry name" value="HTHLUXR"/>
</dbReference>
<dbReference type="InterPro" id="IPR013325">
    <property type="entry name" value="RNA_pol_sigma_r2"/>
</dbReference>
<dbReference type="InterPro" id="IPR039425">
    <property type="entry name" value="RNA_pol_sigma-70-like"/>
</dbReference>
<dbReference type="GO" id="GO:0003677">
    <property type="term" value="F:DNA binding"/>
    <property type="evidence" value="ECO:0007669"/>
    <property type="project" value="InterPro"/>
</dbReference>
<evidence type="ECO:0000313" key="7">
    <source>
        <dbReference type="EMBL" id="MBY5957358.1"/>
    </source>
</evidence>
<gene>
    <name evidence="7" type="ORF">KUV50_04365</name>
</gene>